<sequence>MPTNAISQRQTGAPRRRNPPVASDRSPSIPSRAVALYFCLVSYSILRLQNLSKSRHSVHHCSSSLPILTALTNHFNTLIQERSIQSHSTHNIPSNRHTNSLRISLAPK</sequence>
<protein>
    <submittedName>
        <fullName evidence="2">Uncharacterized protein</fullName>
    </submittedName>
</protein>
<keyword evidence="3" id="KW-1185">Reference proteome</keyword>
<reference evidence="2 3" key="1">
    <citation type="submission" date="2019-06" db="EMBL/GenBank/DDBJ databases">
        <title>Genome Sequence of the Brown Rot Fungal Pathogen Monilinia fructicola.</title>
        <authorList>
            <person name="De Miccolis Angelini R.M."/>
            <person name="Landi L."/>
            <person name="Abate D."/>
            <person name="Pollastro S."/>
            <person name="Romanazzi G."/>
            <person name="Faretra F."/>
        </authorList>
    </citation>
    <scope>NUCLEOTIDE SEQUENCE [LARGE SCALE GENOMIC DNA]</scope>
    <source>
        <strain evidence="2 3">Mfrc123</strain>
    </source>
</reference>
<organism evidence="2 3">
    <name type="scientific">Monilinia fructicola</name>
    <name type="common">Brown rot fungus</name>
    <name type="synonym">Ciboria fructicola</name>
    <dbReference type="NCBI Taxonomy" id="38448"/>
    <lineage>
        <taxon>Eukaryota</taxon>
        <taxon>Fungi</taxon>
        <taxon>Dikarya</taxon>
        <taxon>Ascomycota</taxon>
        <taxon>Pezizomycotina</taxon>
        <taxon>Leotiomycetes</taxon>
        <taxon>Helotiales</taxon>
        <taxon>Sclerotiniaceae</taxon>
        <taxon>Monilinia</taxon>
    </lineage>
</organism>
<dbReference type="AlphaFoldDB" id="A0A5M9JB35"/>
<proteinExistence type="predicted"/>
<feature type="compositionally biased region" description="Polar residues" evidence="1">
    <location>
        <begin position="85"/>
        <end position="102"/>
    </location>
</feature>
<evidence type="ECO:0000313" key="3">
    <source>
        <dbReference type="Proteomes" id="UP000322873"/>
    </source>
</evidence>
<evidence type="ECO:0000256" key="1">
    <source>
        <dbReference type="SAM" id="MobiDB-lite"/>
    </source>
</evidence>
<gene>
    <name evidence="2" type="ORF">EYC84_011440</name>
</gene>
<comment type="caution">
    <text evidence="2">The sequence shown here is derived from an EMBL/GenBank/DDBJ whole genome shotgun (WGS) entry which is preliminary data.</text>
</comment>
<accession>A0A5M9JB35</accession>
<feature type="compositionally biased region" description="Polar residues" evidence="1">
    <location>
        <begin position="1"/>
        <end position="11"/>
    </location>
</feature>
<dbReference type="EMBL" id="VICG01000015">
    <property type="protein sequence ID" value="KAA8564515.1"/>
    <property type="molecule type" value="Genomic_DNA"/>
</dbReference>
<evidence type="ECO:0000313" key="2">
    <source>
        <dbReference type="EMBL" id="KAA8564515.1"/>
    </source>
</evidence>
<dbReference type="Proteomes" id="UP000322873">
    <property type="component" value="Unassembled WGS sequence"/>
</dbReference>
<feature type="region of interest" description="Disordered" evidence="1">
    <location>
        <begin position="1"/>
        <end position="28"/>
    </location>
</feature>
<name>A0A5M9JB35_MONFR</name>
<feature type="region of interest" description="Disordered" evidence="1">
    <location>
        <begin position="85"/>
        <end position="108"/>
    </location>
</feature>